<dbReference type="SUPFAM" id="SSF52096">
    <property type="entry name" value="ClpP/crotonase"/>
    <property type="match status" value="1"/>
</dbReference>
<dbReference type="EMBL" id="QICN01000001">
    <property type="protein sequence ID" value="PXV71657.1"/>
    <property type="molecule type" value="Genomic_DNA"/>
</dbReference>
<dbReference type="AlphaFoldDB" id="A0A318EFV2"/>
<dbReference type="OrthoDB" id="9797151at2"/>
<dbReference type="InterPro" id="IPR018376">
    <property type="entry name" value="Enoyl-CoA_hyd/isom_CS"/>
</dbReference>
<dbReference type="Gene3D" id="1.10.12.10">
    <property type="entry name" value="Lyase 2-enoyl-coa Hydratase, Chain A, domain 2"/>
    <property type="match status" value="1"/>
</dbReference>
<dbReference type="PANTHER" id="PTHR43459">
    <property type="entry name" value="ENOYL-COA HYDRATASE"/>
    <property type="match status" value="1"/>
</dbReference>
<dbReference type="InterPro" id="IPR029045">
    <property type="entry name" value="ClpP/crotonase-like_dom_sf"/>
</dbReference>
<gene>
    <name evidence="3" type="ORF">C8D93_101712</name>
</gene>
<dbReference type="PROSITE" id="PS00166">
    <property type="entry name" value="ENOYL_COA_HYDRATASE"/>
    <property type="match status" value="1"/>
</dbReference>
<dbReference type="InterPro" id="IPR001753">
    <property type="entry name" value="Enoyl-CoA_hydra/iso"/>
</dbReference>
<evidence type="ECO:0000313" key="3">
    <source>
        <dbReference type="EMBL" id="PXV71657.1"/>
    </source>
</evidence>
<dbReference type="GO" id="GO:0003824">
    <property type="term" value="F:catalytic activity"/>
    <property type="evidence" value="ECO:0007669"/>
    <property type="project" value="InterPro"/>
</dbReference>
<dbReference type="Proteomes" id="UP000248330">
    <property type="component" value="Unassembled WGS sequence"/>
</dbReference>
<evidence type="ECO:0000256" key="2">
    <source>
        <dbReference type="RuleBase" id="RU003707"/>
    </source>
</evidence>
<keyword evidence="4" id="KW-1185">Reference proteome</keyword>
<dbReference type="PANTHER" id="PTHR43459:SF1">
    <property type="entry name" value="EG:BACN32G11.4 PROTEIN"/>
    <property type="match status" value="1"/>
</dbReference>
<sequence>MSKEQRWKYVRLDRDGDVAIVTLNRPDRLNALSADVMDGLEAHLGAVATDPAVRAVLLRAEGRSFCAGGDIKSGNLRRDERGRLVQAEKAARLRAQTNSVLHLHTMPKPTVSAMRGAAVGAGAAIGLAADFRLGSTSLKISMAYSKIGLSSDFGGSYFLTLWAGAAVARRLMLDAAPVTSEEALQLGLINQIMSDDGLDYEALTLAKKLAAGPTAAYAHMKHSLNLAASGAPLESVLDAEAQAVVELSESPDHQEAVKAFMERRLPAFKGR</sequence>
<comment type="similarity">
    <text evidence="1 2">Belongs to the enoyl-CoA hydratase/isomerase family.</text>
</comment>
<dbReference type="InterPro" id="IPR014748">
    <property type="entry name" value="Enoyl-CoA_hydra_C"/>
</dbReference>
<evidence type="ECO:0000256" key="1">
    <source>
        <dbReference type="ARBA" id="ARBA00005254"/>
    </source>
</evidence>
<proteinExistence type="inferred from homology"/>
<dbReference type="CDD" id="cd06558">
    <property type="entry name" value="crotonase-like"/>
    <property type="match status" value="1"/>
</dbReference>
<organism evidence="3 4">
    <name type="scientific">Sinimarinibacterium flocculans</name>
    <dbReference type="NCBI Taxonomy" id="985250"/>
    <lineage>
        <taxon>Bacteria</taxon>
        <taxon>Pseudomonadati</taxon>
        <taxon>Pseudomonadota</taxon>
        <taxon>Gammaproteobacteria</taxon>
        <taxon>Nevskiales</taxon>
        <taxon>Nevskiaceae</taxon>
        <taxon>Sinimarinibacterium</taxon>
    </lineage>
</organism>
<reference evidence="3 4" key="1">
    <citation type="submission" date="2018-04" db="EMBL/GenBank/DDBJ databases">
        <title>Genomic Encyclopedia of Type Strains, Phase IV (KMG-IV): sequencing the most valuable type-strain genomes for metagenomic binning, comparative biology and taxonomic classification.</title>
        <authorList>
            <person name="Goeker M."/>
        </authorList>
    </citation>
    <scope>NUCLEOTIDE SEQUENCE [LARGE SCALE GENOMIC DNA]</scope>
    <source>
        <strain evidence="3 4">DSM 104150</strain>
    </source>
</reference>
<dbReference type="RefSeq" id="WP_110263754.1">
    <property type="nucleotide sequence ID" value="NZ_CAKZQT010000024.1"/>
</dbReference>
<name>A0A318EFV2_9GAMM</name>
<comment type="caution">
    <text evidence="3">The sequence shown here is derived from an EMBL/GenBank/DDBJ whole genome shotgun (WGS) entry which is preliminary data.</text>
</comment>
<protein>
    <submittedName>
        <fullName evidence="3">Enoyl-CoA hydratase</fullName>
    </submittedName>
</protein>
<dbReference type="Pfam" id="PF00378">
    <property type="entry name" value="ECH_1"/>
    <property type="match status" value="1"/>
</dbReference>
<dbReference type="Gene3D" id="3.90.226.10">
    <property type="entry name" value="2-enoyl-CoA Hydratase, Chain A, domain 1"/>
    <property type="match status" value="1"/>
</dbReference>
<accession>A0A318EFV2</accession>
<evidence type="ECO:0000313" key="4">
    <source>
        <dbReference type="Proteomes" id="UP000248330"/>
    </source>
</evidence>